<organism evidence="10 11">
    <name type="scientific">Cobetia amphilecti</name>
    <dbReference type="NCBI Taxonomy" id="1055104"/>
    <lineage>
        <taxon>Bacteria</taxon>
        <taxon>Pseudomonadati</taxon>
        <taxon>Pseudomonadota</taxon>
        <taxon>Gammaproteobacteria</taxon>
        <taxon>Oceanospirillales</taxon>
        <taxon>Halomonadaceae</taxon>
        <taxon>Cobetia</taxon>
    </lineage>
</organism>
<keyword evidence="3" id="KW-0805">Transcription regulation</keyword>
<evidence type="ECO:0000256" key="7">
    <source>
        <dbReference type="SAM" id="MobiDB-lite"/>
    </source>
</evidence>
<evidence type="ECO:0000256" key="2">
    <source>
        <dbReference type="ARBA" id="ARBA00022840"/>
    </source>
</evidence>
<feature type="region of interest" description="Disordered" evidence="7">
    <location>
        <begin position="381"/>
        <end position="474"/>
    </location>
</feature>
<dbReference type="Pfam" id="PF00158">
    <property type="entry name" value="Sigma54_activat"/>
    <property type="match status" value="1"/>
</dbReference>
<keyword evidence="6" id="KW-0597">Phosphoprotein</keyword>
<proteinExistence type="predicted"/>
<dbReference type="InterPro" id="IPR027417">
    <property type="entry name" value="P-loop_NTPase"/>
</dbReference>
<dbReference type="InterPro" id="IPR003593">
    <property type="entry name" value="AAA+_ATPase"/>
</dbReference>
<evidence type="ECO:0000256" key="3">
    <source>
        <dbReference type="ARBA" id="ARBA00023015"/>
    </source>
</evidence>
<dbReference type="Pfam" id="PF00072">
    <property type="entry name" value="Response_reg"/>
    <property type="match status" value="1"/>
</dbReference>
<dbReference type="GO" id="GO:0005524">
    <property type="term" value="F:ATP binding"/>
    <property type="evidence" value="ECO:0007669"/>
    <property type="project" value="UniProtKB-KW"/>
</dbReference>
<dbReference type="InterPro" id="IPR058031">
    <property type="entry name" value="AAA_lid_NorR"/>
</dbReference>
<evidence type="ECO:0000256" key="6">
    <source>
        <dbReference type="PROSITE-ProRule" id="PRU00169"/>
    </source>
</evidence>
<evidence type="ECO:0000256" key="1">
    <source>
        <dbReference type="ARBA" id="ARBA00022741"/>
    </source>
</evidence>
<dbReference type="GO" id="GO:0006355">
    <property type="term" value="P:regulation of DNA-templated transcription"/>
    <property type="evidence" value="ECO:0007669"/>
    <property type="project" value="InterPro"/>
</dbReference>
<evidence type="ECO:0000256" key="5">
    <source>
        <dbReference type="ARBA" id="ARBA00023163"/>
    </source>
</evidence>
<reference evidence="10" key="1">
    <citation type="submission" date="2023-07" db="EMBL/GenBank/DDBJ databases">
        <title>Genome content predicts the carbon catabolic preferences of heterotrophic bacteria.</title>
        <authorList>
            <person name="Gralka M."/>
        </authorList>
    </citation>
    <scope>NUCLEOTIDE SEQUENCE</scope>
    <source>
        <strain evidence="10">C2R13</strain>
    </source>
</reference>
<dbReference type="PROSITE" id="PS50110">
    <property type="entry name" value="RESPONSE_REGULATORY"/>
    <property type="match status" value="1"/>
</dbReference>
<keyword evidence="2" id="KW-0067">ATP-binding</keyword>
<feature type="region of interest" description="Disordered" evidence="7">
    <location>
        <begin position="115"/>
        <end position="134"/>
    </location>
</feature>
<dbReference type="PROSITE" id="PS50045">
    <property type="entry name" value="SIGMA54_INTERACT_4"/>
    <property type="match status" value="1"/>
</dbReference>
<dbReference type="Gene3D" id="3.40.50.300">
    <property type="entry name" value="P-loop containing nucleotide triphosphate hydrolases"/>
    <property type="match status" value="1"/>
</dbReference>
<feature type="compositionally biased region" description="Low complexity" evidence="7">
    <location>
        <begin position="435"/>
        <end position="451"/>
    </location>
</feature>
<dbReference type="SMART" id="SM00382">
    <property type="entry name" value="AAA"/>
    <property type="match status" value="1"/>
</dbReference>
<feature type="domain" description="Sigma-54 factor interaction" evidence="8">
    <location>
        <begin position="140"/>
        <end position="369"/>
    </location>
</feature>
<keyword evidence="1" id="KW-0547">Nucleotide-binding</keyword>
<dbReference type="PANTHER" id="PTHR32071:SF117">
    <property type="entry name" value="PTS-DEPENDENT DIHYDROXYACETONE KINASE OPERON REGULATORY PROTEIN-RELATED"/>
    <property type="match status" value="1"/>
</dbReference>
<dbReference type="GO" id="GO:0003677">
    <property type="term" value="F:DNA binding"/>
    <property type="evidence" value="ECO:0007669"/>
    <property type="project" value="UniProtKB-KW"/>
</dbReference>
<dbReference type="Gene3D" id="1.10.8.60">
    <property type="match status" value="1"/>
</dbReference>
<feature type="compositionally biased region" description="Low complexity" evidence="7">
    <location>
        <begin position="393"/>
        <end position="425"/>
    </location>
</feature>
<gene>
    <name evidence="10" type="ORF">Q4535_08495</name>
</gene>
<dbReference type="Proteomes" id="UP001170481">
    <property type="component" value="Unassembled WGS sequence"/>
</dbReference>
<evidence type="ECO:0000256" key="4">
    <source>
        <dbReference type="ARBA" id="ARBA00023125"/>
    </source>
</evidence>
<dbReference type="Pfam" id="PF25601">
    <property type="entry name" value="AAA_lid_14"/>
    <property type="match status" value="1"/>
</dbReference>
<dbReference type="PROSITE" id="PS00676">
    <property type="entry name" value="SIGMA54_INTERACT_2"/>
    <property type="match status" value="1"/>
</dbReference>
<accession>A0AAP4U039</accession>
<dbReference type="GO" id="GO:0000160">
    <property type="term" value="P:phosphorelay signal transduction system"/>
    <property type="evidence" value="ECO:0007669"/>
    <property type="project" value="InterPro"/>
</dbReference>
<dbReference type="InterPro" id="IPR011006">
    <property type="entry name" value="CheY-like_superfamily"/>
</dbReference>
<dbReference type="EMBL" id="JAUORK010000009">
    <property type="protein sequence ID" value="MDO6672161.1"/>
    <property type="molecule type" value="Genomic_DNA"/>
</dbReference>
<evidence type="ECO:0000259" key="8">
    <source>
        <dbReference type="PROSITE" id="PS50045"/>
    </source>
</evidence>
<evidence type="ECO:0000313" key="11">
    <source>
        <dbReference type="Proteomes" id="UP001170481"/>
    </source>
</evidence>
<dbReference type="PROSITE" id="PS00688">
    <property type="entry name" value="SIGMA54_INTERACT_3"/>
    <property type="match status" value="1"/>
</dbReference>
<name>A0AAP4U039_9GAMM</name>
<feature type="domain" description="Response regulatory" evidence="9">
    <location>
        <begin position="3"/>
        <end position="112"/>
    </location>
</feature>
<dbReference type="PROSITE" id="PS00675">
    <property type="entry name" value="SIGMA54_INTERACT_1"/>
    <property type="match status" value="1"/>
</dbReference>
<dbReference type="CDD" id="cd00156">
    <property type="entry name" value="REC"/>
    <property type="match status" value="1"/>
</dbReference>
<dbReference type="InterPro" id="IPR025662">
    <property type="entry name" value="Sigma_54_int_dom_ATP-bd_1"/>
</dbReference>
<evidence type="ECO:0000313" key="10">
    <source>
        <dbReference type="EMBL" id="MDO6672161.1"/>
    </source>
</evidence>
<dbReference type="InterPro" id="IPR025944">
    <property type="entry name" value="Sigma_54_int_dom_CS"/>
</dbReference>
<dbReference type="SUPFAM" id="SSF52172">
    <property type="entry name" value="CheY-like"/>
    <property type="match status" value="1"/>
</dbReference>
<dbReference type="AlphaFoldDB" id="A0AAP4U039"/>
<keyword evidence="4" id="KW-0238">DNA-binding</keyword>
<sequence length="532" mass="57667">MARILIVEKEGASRNTLQHLLEREGHDVVQASGLEDARLQHPADFALVICDSELAGEHADPILRASRPTPVLLLADNPSLHAAIGCLKAGAADYLPKPFDQQAFARSVRDALSLPRQGTPSAAPPPPQAHAGTANKPVEMIGHCRAMQQVYTRIRKVAPADVTVLVLGESGTGKELVARAIHRQSERHQAPLICVNCAAIPETLIESELFGHEKGAFTGATSSRTGLIEAADGGTLFLDEIGELPLDAQARLLRVLQEGEIRRVGAIETRYVDIRLIAATHRNLHQLSASGEFRLDLYYRLNVMEIDLPPLRERGDDVLELAEHLLAGIARKHGRDGMRLSQRARQEIHHYAWPGNVRELENALERGVILAERRIIAPEDLGLRTPSGQPLQATPAATADPAAPSTAQTPKTAGKGAAKGAMKGTVKSAARDASPETAAAPATGQPATSQQDMGQPPPADTPRSGLSVVGDASEEEDLSLEDYFQHFVLEHQDHMSETELARRLGISRKNLWERRQRLGIPRRKGRRSSPAN</sequence>
<dbReference type="InterPro" id="IPR002078">
    <property type="entry name" value="Sigma_54_int"/>
</dbReference>
<dbReference type="InterPro" id="IPR001789">
    <property type="entry name" value="Sig_transdc_resp-reg_receiver"/>
</dbReference>
<dbReference type="CDD" id="cd00009">
    <property type="entry name" value="AAA"/>
    <property type="match status" value="1"/>
</dbReference>
<comment type="caution">
    <text evidence="10">The sequence shown here is derived from an EMBL/GenBank/DDBJ whole genome shotgun (WGS) entry which is preliminary data.</text>
</comment>
<dbReference type="SMART" id="SM00448">
    <property type="entry name" value="REC"/>
    <property type="match status" value="1"/>
</dbReference>
<evidence type="ECO:0000259" key="9">
    <source>
        <dbReference type="PROSITE" id="PS50110"/>
    </source>
</evidence>
<dbReference type="Gene3D" id="3.40.50.2300">
    <property type="match status" value="1"/>
</dbReference>
<dbReference type="FunFam" id="3.40.50.300:FF:000006">
    <property type="entry name" value="DNA-binding transcriptional regulator NtrC"/>
    <property type="match status" value="1"/>
</dbReference>
<keyword evidence="5" id="KW-0804">Transcription</keyword>
<feature type="modified residue" description="4-aspartylphosphate" evidence="6">
    <location>
        <position position="51"/>
    </location>
</feature>
<protein>
    <submittedName>
        <fullName evidence="10">Sigma-54 dependent transcriptional regulator</fullName>
    </submittedName>
</protein>
<dbReference type="SUPFAM" id="SSF52540">
    <property type="entry name" value="P-loop containing nucleoside triphosphate hydrolases"/>
    <property type="match status" value="1"/>
</dbReference>
<dbReference type="PANTHER" id="PTHR32071">
    <property type="entry name" value="TRANSCRIPTIONAL REGULATORY PROTEIN"/>
    <property type="match status" value="1"/>
</dbReference>
<dbReference type="InterPro" id="IPR025943">
    <property type="entry name" value="Sigma_54_int_dom_ATP-bd_2"/>
</dbReference>